<dbReference type="Gene3D" id="3.40.630.30">
    <property type="match status" value="1"/>
</dbReference>
<dbReference type="InterPro" id="IPR016181">
    <property type="entry name" value="Acyl_CoA_acyltransferase"/>
</dbReference>
<reference evidence="3" key="1">
    <citation type="journal article" date="2019" name="Int. J. Syst. Evol. Microbiol.">
        <title>The Global Catalogue of Microorganisms (GCM) 10K type strain sequencing project: providing services to taxonomists for standard genome sequencing and annotation.</title>
        <authorList>
            <consortium name="The Broad Institute Genomics Platform"/>
            <consortium name="The Broad Institute Genome Sequencing Center for Infectious Disease"/>
            <person name="Wu L."/>
            <person name="Ma J."/>
        </authorList>
    </citation>
    <scope>NUCLEOTIDE SEQUENCE [LARGE SCALE GENOMIC DNA]</scope>
    <source>
        <strain evidence="3">JCM 16540</strain>
    </source>
</reference>
<accession>A0ABP6X3K4</accession>
<dbReference type="Proteomes" id="UP001500767">
    <property type="component" value="Unassembled WGS sequence"/>
</dbReference>
<gene>
    <name evidence="2" type="ORF">GCM10022197_14880</name>
</gene>
<dbReference type="RefSeq" id="WP_204911554.1">
    <property type="nucleotide sequence ID" value="NZ_BAAAYR010000001.1"/>
</dbReference>
<keyword evidence="3" id="KW-1185">Reference proteome</keyword>
<organism evidence="2 3">
    <name type="scientific">Microlunatus spumicola</name>
    <dbReference type="NCBI Taxonomy" id="81499"/>
    <lineage>
        <taxon>Bacteria</taxon>
        <taxon>Bacillati</taxon>
        <taxon>Actinomycetota</taxon>
        <taxon>Actinomycetes</taxon>
        <taxon>Propionibacteriales</taxon>
        <taxon>Propionibacteriaceae</taxon>
        <taxon>Microlunatus</taxon>
    </lineage>
</organism>
<dbReference type="SUPFAM" id="SSF55729">
    <property type="entry name" value="Acyl-CoA N-acyltransferases (Nat)"/>
    <property type="match status" value="1"/>
</dbReference>
<sequence length="151" mass="16607">MITLEPVTPANLDDALAIRVAPEQEHLVRAVVTSLAEAFVHPDIAWPRLVVDDGVAVAFVMAFVDSAWEDDPTDLRSGVWRLNVDRAHQGRGYGRFAVLAVCDELRARGSDACFVTYHRGEGSPEPFYRRLGFRATGETSGDQEVAVLALR</sequence>
<name>A0ABP6X3K4_9ACTN</name>
<feature type="domain" description="N-acetyltransferase" evidence="1">
    <location>
        <begin position="2"/>
        <end position="151"/>
    </location>
</feature>
<dbReference type="CDD" id="cd04301">
    <property type="entry name" value="NAT_SF"/>
    <property type="match status" value="1"/>
</dbReference>
<comment type="caution">
    <text evidence="2">The sequence shown here is derived from an EMBL/GenBank/DDBJ whole genome shotgun (WGS) entry which is preliminary data.</text>
</comment>
<evidence type="ECO:0000313" key="2">
    <source>
        <dbReference type="EMBL" id="GAA3560417.1"/>
    </source>
</evidence>
<evidence type="ECO:0000259" key="1">
    <source>
        <dbReference type="PROSITE" id="PS51186"/>
    </source>
</evidence>
<proteinExistence type="predicted"/>
<dbReference type="InterPro" id="IPR000182">
    <property type="entry name" value="GNAT_dom"/>
</dbReference>
<protein>
    <submittedName>
        <fullName evidence="2">GNAT family N-acetyltransferase</fullName>
    </submittedName>
</protein>
<dbReference type="PROSITE" id="PS51186">
    <property type="entry name" value="GNAT"/>
    <property type="match status" value="1"/>
</dbReference>
<evidence type="ECO:0000313" key="3">
    <source>
        <dbReference type="Proteomes" id="UP001500767"/>
    </source>
</evidence>
<dbReference type="Pfam" id="PF00583">
    <property type="entry name" value="Acetyltransf_1"/>
    <property type="match status" value="1"/>
</dbReference>
<dbReference type="EMBL" id="BAAAYR010000001">
    <property type="protein sequence ID" value="GAA3560417.1"/>
    <property type="molecule type" value="Genomic_DNA"/>
</dbReference>